<dbReference type="SUPFAM" id="SSF64288">
    <property type="entry name" value="Chorismate lyase-like"/>
    <property type="match status" value="1"/>
</dbReference>
<evidence type="ECO:0000256" key="3">
    <source>
        <dbReference type="ARBA" id="ARBA00023163"/>
    </source>
</evidence>
<dbReference type="InterPro" id="IPR000524">
    <property type="entry name" value="Tscrpt_reg_HTH_GntR"/>
</dbReference>
<dbReference type="PANTHER" id="PTHR44846:SF1">
    <property type="entry name" value="MANNOSYL-D-GLYCERATE TRANSPORT_METABOLISM SYSTEM REPRESSOR MNGR-RELATED"/>
    <property type="match status" value="1"/>
</dbReference>
<dbReference type="InterPro" id="IPR011663">
    <property type="entry name" value="UTRA"/>
</dbReference>
<dbReference type="EMBL" id="PQGD01000030">
    <property type="protein sequence ID" value="POP42429.1"/>
    <property type="molecule type" value="Genomic_DNA"/>
</dbReference>
<dbReference type="Pfam" id="PF07702">
    <property type="entry name" value="UTRA"/>
    <property type="match status" value="1"/>
</dbReference>
<dbReference type="PROSITE" id="PS50949">
    <property type="entry name" value="HTH_GNTR"/>
    <property type="match status" value="1"/>
</dbReference>
<comment type="caution">
    <text evidence="5">The sequence shown here is derived from an EMBL/GenBank/DDBJ whole genome shotgun (WGS) entry which is preliminary data.</text>
</comment>
<protein>
    <submittedName>
        <fullName evidence="5">GntR family transcriptional regulator</fullName>
    </submittedName>
</protein>
<dbReference type="InterPro" id="IPR028978">
    <property type="entry name" value="Chorismate_lyase_/UTRA_dom_sf"/>
</dbReference>
<feature type="domain" description="HTH gntR-type" evidence="4">
    <location>
        <begin position="1"/>
        <end position="68"/>
    </location>
</feature>
<proteinExistence type="predicted"/>
<dbReference type="GO" id="GO:0003677">
    <property type="term" value="F:DNA binding"/>
    <property type="evidence" value="ECO:0007669"/>
    <property type="project" value="UniProtKB-KW"/>
</dbReference>
<name>A0A2P5GI08_9ENTR</name>
<dbReference type="EMBL" id="PQGE01000001">
    <property type="protein sequence ID" value="POP47951.1"/>
    <property type="molecule type" value="Genomic_DNA"/>
</dbReference>
<dbReference type="InterPro" id="IPR036388">
    <property type="entry name" value="WH-like_DNA-bd_sf"/>
</dbReference>
<evidence type="ECO:0000256" key="1">
    <source>
        <dbReference type="ARBA" id="ARBA00023015"/>
    </source>
</evidence>
<dbReference type="Proteomes" id="UP000247005">
    <property type="component" value="Unassembled WGS sequence"/>
</dbReference>
<dbReference type="InterPro" id="IPR050679">
    <property type="entry name" value="Bact_HTH_transcr_reg"/>
</dbReference>
<dbReference type="SMART" id="SM00345">
    <property type="entry name" value="HTH_GNTR"/>
    <property type="match status" value="1"/>
</dbReference>
<dbReference type="GO" id="GO:0045892">
    <property type="term" value="P:negative regulation of DNA-templated transcription"/>
    <property type="evidence" value="ECO:0007669"/>
    <property type="project" value="TreeGrafter"/>
</dbReference>
<evidence type="ECO:0000259" key="4">
    <source>
        <dbReference type="PROSITE" id="PS50949"/>
    </source>
</evidence>
<dbReference type="RefSeq" id="WP_103674419.1">
    <property type="nucleotide sequence ID" value="NZ_PQGD01000030.1"/>
</dbReference>
<dbReference type="Gene3D" id="1.10.10.10">
    <property type="entry name" value="Winged helix-like DNA-binding domain superfamily/Winged helix DNA-binding domain"/>
    <property type="match status" value="1"/>
</dbReference>
<dbReference type="PANTHER" id="PTHR44846">
    <property type="entry name" value="MANNOSYL-D-GLYCERATE TRANSPORT/METABOLISM SYSTEM REPRESSOR MNGR-RELATED"/>
    <property type="match status" value="1"/>
</dbReference>
<dbReference type="Proteomes" id="UP000237073">
    <property type="component" value="Unassembled WGS sequence"/>
</dbReference>
<dbReference type="GO" id="GO:0003700">
    <property type="term" value="F:DNA-binding transcription factor activity"/>
    <property type="evidence" value="ECO:0007669"/>
    <property type="project" value="InterPro"/>
</dbReference>
<dbReference type="SUPFAM" id="SSF46785">
    <property type="entry name" value="Winged helix' DNA-binding domain"/>
    <property type="match status" value="1"/>
</dbReference>
<reference evidence="7 8" key="1">
    <citation type="submission" date="2018-01" db="EMBL/GenBank/DDBJ databases">
        <title>Superficieibacter electus gen. nov., sp. nov., an extended-spectrum beta-lactamase possessing member of the Enterobacteriaceae family, isolated from intensive care unit surfaces.</title>
        <authorList>
            <person name="Potter R.F."/>
            <person name="D'Souza A.W."/>
        </authorList>
    </citation>
    <scope>NUCLEOTIDE SEQUENCE [LARGE SCALE GENOMIC DNA]</scope>
    <source>
        <strain evidence="5 8">BP-1</strain>
        <strain evidence="6 7">BP-2</strain>
    </source>
</reference>
<dbReference type="InterPro" id="IPR036390">
    <property type="entry name" value="WH_DNA-bd_sf"/>
</dbReference>
<dbReference type="Pfam" id="PF00392">
    <property type="entry name" value="GntR"/>
    <property type="match status" value="1"/>
</dbReference>
<dbReference type="Gene3D" id="3.40.1410.10">
    <property type="entry name" value="Chorismate lyase-like"/>
    <property type="match status" value="1"/>
</dbReference>
<dbReference type="CDD" id="cd07377">
    <property type="entry name" value="WHTH_GntR"/>
    <property type="match status" value="1"/>
</dbReference>
<evidence type="ECO:0000313" key="5">
    <source>
        <dbReference type="EMBL" id="POP42429.1"/>
    </source>
</evidence>
<dbReference type="SMART" id="SM00866">
    <property type="entry name" value="UTRA"/>
    <property type="match status" value="1"/>
</dbReference>
<dbReference type="PRINTS" id="PR00035">
    <property type="entry name" value="HTHGNTR"/>
</dbReference>
<keyword evidence="7" id="KW-1185">Reference proteome</keyword>
<dbReference type="AlphaFoldDB" id="A0A2P5GI08"/>
<accession>A0A2P5GI08</accession>
<keyword evidence="1" id="KW-0805">Transcription regulation</keyword>
<keyword evidence="3" id="KW-0804">Transcription</keyword>
<organism evidence="5 8">
    <name type="scientific">Superficieibacter electus</name>
    <dbReference type="NCBI Taxonomy" id="2022662"/>
    <lineage>
        <taxon>Bacteria</taxon>
        <taxon>Pseudomonadati</taxon>
        <taxon>Pseudomonadota</taxon>
        <taxon>Gammaproteobacteria</taxon>
        <taxon>Enterobacterales</taxon>
        <taxon>Enterobacteriaceae</taxon>
        <taxon>Superficieibacter</taxon>
    </lineage>
</organism>
<evidence type="ECO:0000313" key="6">
    <source>
        <dbReference type="EMBL" id="POP47951.1"/>
    </source>
</evidence>
<sequence>MIYKNVANILKNKINHHTYNTGDALPCEKTLATDLNVSRNTLRKALKLLAQEGIIERVHGSGTYIKEKNFIAHMDHMNSFSEIAHKAGKIASSQILKFEMQPASVLVAGGLNIAVAEPVYYIKRLRLIDNIVMQVEETWMSVNRFPALTIAHMKSSKFSFIEKECGVTITGTFETFSPTLPTPELAEILRISTKDPILQIQTQAIDINQQPVDYSILYSNSFEFQVKYFFPR</sequence>
<evidence type="ECO:0000313" key="8">
    <source>
        <dbReference type="Proteomes" id="UP000247005"/>
    </source>
</evidence>
<evidence type="ECO:0000313" key="7">
    <source>
        <dbReference type="Proteomes" id="UP000237073"/>
    </source>
</evidence>
<gene>
    <name evidence="5" type="ORF">CHU32_25120</name>
    <name evidence="6" type="ORF">CHU33_02085</name>
</gene>
<keyword evidence="2" id="KW-0238">DNA-binding</keyword>
<dbReference type="OrthoDB" id="6626198at2"/>
<evidence type="ECO:0000256" key="2">
    <source>
        <dbReference type="ARBA" id="ARBA00023125"/>
    </source>
</evidence>